<dbReference type="GO" id="GO:0008932">
    <property type="term" value="F:lytic endotransglycosylase activity"/>
    <property type="evidence" value="ECO:0007669"/>
    <property type="project" value="TreeGrafter"/>
</dbReference>
<sequence>MGIVFANKFNMKKVLFVFVLYFSLFSHAQSIKKHQVKAGETVTSIAKDYKVTPADIYRLNPDAKAGLNPEMTLLIQTTSETKGKVDTPKKTEETPKKIAEKTHTVSSGETIYSIAKKYGTSETELLAANPNAKNGIQPGDVLVLKAEKKNGKSVEKATPKTETSFHIVEPKETKYGIAKKYGMSVTDLEALNPEIKSGLQIGFRLKIKPGTYVEPEPTPAPAPEKPVEKEIKKTITVAPKETLYGLSKKYKTTVDELIALNPELKNGLQEGMSLVIPDEEKSEPKKVEIKSANKSVKLAVLIPFNLDKIDADSIPMVTNKLKADRFLNMTLDFYSGVAAAIDSLKQDGVTVDVSYFDSGESKQSSKVAELIKSENLASYDAVIGPFYQNHVEKTCELLAKSKTLVVSPLSKDYDKKFKNLVQTMPDSNVLRDETLEFLYEKDAKILAIVEPKKVALTNYLKANYKDIVFIPLTEKGGVTKELIQPLLHSTKVNYIIFESERTGLALNFINALNALATTHKVTPVTLDKNETFDYEEISIEKLVKLGLITPSVTTELTEDVPFRAAYRSKYKSNPTQFAIRGFDLTIDLVNRLATTENEKELFQGETKGLENRFKYENTKTGARNSGIYILQYQPDLTVKTIN</sequence>
<comment type="caution">
    <text evidence="3">The sequence shown here is derived from an EMBL/GenBank/DDBJ whole genome shotgun (WGS) entry which is preliminary data.</text>
</comment>
<dbReference type="EMBL" id="NOXX01000141">
    <property type="protein sequence ID" value="OYQ47775.1"/>
    <property type="molecule type" value="Genomic_DNA"/>
</dbReference>
<dbReference type="AlphaFoldDB" id="A0A256A3S9"/>
<keyword evidence="1" id="KW-0732">Signal</keyword>
<feature type="chain" id="PRO_5013214101" description="LysM domain-containing protein" evidence="1">
    <location>
        <begin position="29"/>
        <end position="642"/>
    </location>
</feature>
<dbReference type="CDD" id="cd00118">
    <property type="entry name" value="LysM"/>
    <property type="match status" value="4"/>
</dbReference>
<dbReference type="InterPro" id="IPR036779">
    <property type="entry name" value="LysM_dom_sf"/>
</dbReference>
<dbReference type="PANTHER" id="PTHR33734:SF22">
    <property type="entry name" value="MEMBRANE-BOUND LYTIC MUREIN TRANSGLYCOSYLASE D"/>
    <property type="match status" value="1"/>
</dbReference>
<keyword evidence="4" id="KW-1185">Reference proteome</keyword>
<feature type="domain" description="LysM" evidence="2">
    <location>
        <begin position="32"/>
        <end position="75"/>
    </location>
</feature>
<dbReference type="InterPro" id="IPR018392">
    <property type="entry name" value="LysM"/>
</dbReference>
<evidence type="ECO:0000259" key="2">
    <source>
        <dbReference type="PROSITE" id="PS51782"/>
    </source>
</evidence>
<dbReference type="Gene3D" id="3.10.350.10">
    <property type="entry name" value="LysM domain"/>
    <property type="match status" value="4"/>
</dbReference>
<dbReference type="InterPro" id="IPR028082">
    <property type="entry name" value="Peripla_BP_I"/>
</dbReference>
<name>A0A256A3S9_9FLAO</name>
<feature type="domain" description="LysM" evidence="2">
    <location>
        <begin position="101"/>
        <end position="144"/>
    </location>
</feature>
<dbReference type="SUPFAM" id="SSF54106">
    <property type="entry name" value="LysM domain"/>
    <property type="match status" value="4"/>
</dbReference>
<reference evidence="3 4" key="1">
    <citation type="submission" date="2017-07" db="EMBL/GenBank/DDBJ databases">
        <title>Flavobacterium cyanobacteriorum sp. nov., isolated from cyanobacterial aggregates in a eutrophic lake.</title>
        <authorList>
            <person name="Cai H."/>
        </authorList>
    </citation>
    <scope>NUCLEOTIDE SEQUENCE [LARGE SCALE GENOMIC DNA]</scope>
    <source>
        <strain evidence="3 4">TH167</strain>
    </source>
</reference>
<feature type="signal peptide" evidence="1">
    <location>
        <begin position="1"/>
        <end position="28"/>
    </location>
</feature>
<feature type="domain" description="LysM" evidence="2">
    <location>
        <begin position="164"/>
        <end position="207"/>
    </location>
</feature>
<dbReference type="Proteomes" id="UP000216035">
    <property type="component" value="Unassembled WGS sequence"/>
</dbReference>
<proteinExistence type="predicted"/>
<protein>
    <recommendedName>
        <fullName evidence="2">LysM domain-containing protein</fullName>
    </recommendedName>
</protein>
<dbReference type="Gene3D" id="3.40.50.2300">
    <property type="match status" value="2"/>
</dbReference>
<dbReference type="PANTHER" id="PTHR33734">
    <property type="entry name" value="LYSM DOMAIN-CONTAINING GPI-ANCHORED PROTEIN 2"/>
    <property type="match status" value="1"/>
</dbReference>
<dbReference type="SUPFAM" id="SSF53822">
    <property type="entry name" value="Periplasmic binding protein-like I"/>
    <property type="match status" value="1"/>
</dbReference>
<accession>A0A256A3S9</accession>
<dbReference type="OrthoDB" id="2149800at2"/>
<evidence type="ECO:0000313" key="3">
    <source>
        <dbReference type="EMBL" id="OYQ47775.1"/>
    </source>
</evidence>
<evidence type="ECO:0000313" key="4">
    <source>
        <dbReference type="Proteomes" id="UP000216035"/>
    </source>
</evidence>
<organism evidence="3 4">
    <name type="scientific">Flavobacterium aurantiibacter</name>
    <dbReference type="NCBI Taxonomy" id="2023067"/>
    <lineage>
        <taxon>Bacteria</taxon>
        <taxon>Pseudomonadati</taxon>
        <taxon>Bacteroidota</taxon>
        <taxon>Flavobacteriia</taxon>
        <taxon>Flavobacteriales</taxon>
        <taxon>Flavobacteriaceae</taxon>
        <taxon>Flavobacterium</taxon>
    </lineage>
</organism>
<dbReference type="Pfam" id="PF01476">
    <property type="entry name" value="LysM"/>
    <property type="match status" value="4"/>
</dbReference>
<dbReference type="PROSITE" id="PS51782">
    <property type="entry name" value="LYSM"/>
    <property type="match status" value="4"/>
</dbReference>
<dbReference type="SMART" id="SM00257">
    <property type="entry name" value="LysM"/>
    <property type="match status" value="4"/>
</dbReference>
<feature type="domain" description="LysM" evidence="2">
    <location>
        <begin position="233"/>
        <end position="276"/>
    </location>
</feature>
<gene>
    <name evidence="3" type="ORF">CHX27_02905</name>
</gene>
<evidence type="ECO:0000256" key="1">
    <source>
        <dbReference type="SAM" id="SignalP"/>
    </source>
</evidence>